<accession>A0ABP7WYI2</accession>
<keyword evidence="3" id="KW-1185">Reference proteome</keyword>
<evidence type="ECO:0000313" key="2">
    <source>
        <dbReference type="EMBL" id="GAA4100022.1"/>
    </source>
</evidence>
<protein>
    <recommendedName>
        <fullName evidence="1">Lantibiotic dehydratase N-terminal domain-containing protein</fullName>
    </recommendedName>
</protein>
<evidence type="ECO:0000259" key="1">
    <source>
        <dbReference type="Pfam" id="PF04738"/>
    </source>
</evidence>
<dbReference type="Proteomes" id="UP001500683">
    <property type="component" value="Unassembled WGS sequence"/>
</dbReference>
<dbReference type="EMBL" id="BAAAZG010000059">
    <property type="protein sequence ID" value="GAA4100022.1"/>
    <property type="molecule type" value="Genomic_DNA"/>
</dbReference>
<proteinExistence type="predicted"/>
<feature type="domain" description="Lantibiotic dehydratase N-terminal" evidence="1">
    <location>
        <begin position="36"/>
        <end position="90"/>
    </location>
</feature>
<organism evidence="2 3">
    <name type="scientific">Actinomadura miaoliensis</name>
    <dbReference type="NCBI Taxonomy" id="430685"/>
    <lineage>
        <taxon>Bacteria</taxon>
        <taxon>Bacillati</taxon>
        <taxon>Actinomycetota</taxon>
        <taxon>Actinomycetes</taxon>
        <taxon>Streptosporangiales</taxon>
        <taxon>Thermomonosporaceae</taxon>
        <taxon>Actinomadura</taxon>
    </lineage>
</organism>
<sequence length="95" mass="9690">MTVSRHRALLNLSVRTREPIASARRSADTGGSSAAILGSLPAAVQGALPVQLSFPPRQPRTANVICAPRTAGQVISLAEHRDPAEGVLSVGAAAA</sequence>
<name>A0ABP7WYI2_9ACTN</name>
<gene>
    <name evidence="2" type="ORF">GCM10022214_76580</name>
</gene>
<dbReference type="InterPro" id="IPR006827">
    <property type="entry name" value="Lant_deHydtase_N"/>
</dbReference>
<dbReference type="RefSeq" id="WP_344957388.1">
    <property type="nucleotide sequence ID" value="NZ_BAAAZG010000059.1"/>
</dbReference>
<comment type="caution">
    <text evidence="2">The sequence shown here is derived from an EMBL/GenBank/DDBJ whole genome shotgun (WGS) entry which is preliminary data.</text>
</comment>
<evidence type="ECO:0000313" key="3">
    <source>
        <dbReference type="Proteomes" id="UP001500683"/>
    </source>
</evidence>
<reference evidence="3" key="1">
    <citation type="journal article" date="2019" name="Int. J. Syst. Evol. Microbiol.">
        <title>The Global Catalogue of Microorganisms (GCM) 10K type strain sequencing project: providing services to taxonomists for standard genome sequencing and annotation.</title>
        <authorList>
            <consortium name="The Broad Institute Genomics Platform"/>
            <consortium name="The Broad Institute Genome Sequencing Center for Infectious Disease"/>
            <person name="Wu L."/>
            <person name="Ma J."/>
        </authorList>
    </citation>
    <scope>NUCLEOTIDE SEQUENCE [LARGE SCALE GENOMIC DNA]</scope>
    <source>
        <strain evidence="3">JCM 16702</strain>
    </source>
</reference>
<dbReference type="Pfam" id="PF04738">
    <property type="entry name" value="Lant_dehydr_N"/>
    <property type="match status" value="1"/>
</dbReference>